<organism evidence="1 2">
    <name type="scientific">Marilutibacter maris</name>
    <dbReference type="NCBI Taxonomy" id="1605891"/>
    <lineage>
        <taxon>Bacteria</taxon>
        <taxon>Pseudomonadati</taxon>
        <taxon>Pseudomonadota</taxon>
        <taxon>Gammaproteobacteria</taxon>
        <taxon>Lysobacterales</taxon>
        <taxon>Lysobacteraceae</taxon>
        <taxon>Marilutibacter</taxon>
    </lineage>
</organism>
<evidence type="ECO:0000313" key="2">
    <source>
        <dbReference type="Proteomes" id="UP000320431"/>
    </source>
</evidence>
<accession>A0A5N6AX32</accession>
<dbReference type="Proteomes" id="UP000320431">
    <property type="component" value="Unassembled WGS sequence"/>
</dbReference>
<comment type="caution">
    <text evidence="1">The sequence shown here is derived from an EMBL/GenBank/DDBJ whole genome shotgun (WGS) entry which is preliminary data.</text>
</comment>
<dbReference type="RefSeq" id="WP_141482955.1">
    <property type="nucleotide sequence ID" value="NZ_VICD02000257.1"/>
</dbReference>
<name>A0A5N6AX32_9GAMM</name>
<protein>
    <submittedName>
        <fullName evidence="1">Uncharacterized protein</fullName>
    </submittedName>
</protein>
<proteinExistence type="predicted"/>
<evidence type="ECO:0000313" key="1">
    <source>
        <dbReference type="EMBL" id="KAB8172338.1"/>
    </source>
</evidence>
<gene>
    <name evidence="1" type="ORF">FKV24_014940</name>
</gene>
<sequence>MMALEDKVVGGEATSLCGDAVLARSVGAGRRGLVDIIFVAADKEIDVKEFAGLRFDSSSGGMMPFVETGSWRGLLLVVGVRELLVFSVSSPANVEILRLYRSLDDDSGFYSGLMVEVGDVLFFIYEGGVVAIHSTGSVLWHRQKFWDDVFVRIDDEKLIFMKEGGATFSISCADGAEAEV</sequence>
<reference evidence="1 2" key="1">
    <citation type="submission" date="2019-10" db="EMBL/GenBank/DDBJ databases">
        <title>Lysobacter alkalisoli sp. nov., isolated from saline-alkaline soil.</title>
        <authorList>
            <person name="Sun J.-Q."/>
        </authorList>
    </citation>
    <scope>NUCLEOTIDE SEQUENCE [LARGE SCALE GENOMIC DNA]</scope>
    <source>
        <strain evidence="1 2">KCTC 42381</strain>
    </source>
</reference>
<dbReference type="EMBL" id="VICD02000257">
    <property type="protein sequence ID" value="KAB8172338.1"/>
    <property type="molecule type" value="Genomic_DNA"/>
</dbReference>
<dbReference type="AlphaFoldDB" id="A0A5N6AX32"/>